<name>A0A5E4CSR8_MARMO</name>
<dbReference type="EMBL" id="WJEC01001913">
    <property type="protein sequence ID" value="KAF7477499.1"/>
    <property type="molecule type" value="Genomic_DNA"/>
</dbReference>
<evidence type="ECO:0000259" key="7">
    <source>
        <dbReference type="PROSITE" id="PS50011"/>
    </source>
</evidence>
<evidence type="ECO:0000256" key="1">
    <source>
        <dbReference type="ARBA" id="ARBA00012513"/>
    </source>
</evidence>
<dbReference type="Gene3D" id="3.30.200.20">
    <property type="entry name" value="Phosphorylase Kinase, domain 1"/>
    <property type="match status" value="1"/>
</dbReference>
<dbReference type="PANTHER" id="PTHR24346:SF82">
    <property type="entry name" value="KP78A-RELATED"/>
    <property type="match status" value="1"/>
</dbReference>
<dbReference type="SUPFAM" id="SSF56112">
    <property type="entry name" value="Protein kinase-like (PK-like)"/>
    <property type="match status" value="1"/>
</dbReference>
<gene>
    <name evidence="8" type="ORF">GHT09_011419</name>
    <name evidence="9" type="ORF">MONAX_5E040292</name>
</gene>
<keyword evidence="10" id="KW-1185">Reference proteome</keyword>
<evidence type="ECO:0000256" key="5">
    <source>
        <dbReference type="ARBA" id="ARBA00022777"/>
    </source>
</evidence>
<keyword evidence="4" id="KW-0547">Nucleotide-binding</keyword>
<evidence type="ECO:0000256" key="4">
    <source>
        <dbReference type="ARBA" id="ARBA00022741"/>
    </source>
</evidence>
<sequence length="125" mass="14302">MDLINPVEHPDVIKLFCIVETIENIYTVRKNVNGGQQLHHIPEATACRRRKPRVSRQIMSPVRYCHKKSIMHRELTLENILDAGGNIRLSFQLQLGWQVHGWAESGQFCSTPHPKLPQISTAGRI</sequence>
<accession>A0A5E4CSR8</accession>
<dbReference type="Proteomes" id="UP000662637">
    <property type="component" value="Unassembled WGS sequence"/>
</dbReference>
<evidence type="ECO:0000256" key="3">
    <source>
        <dbReference type="ARBA" id="ARBA00022679"/>
    </source>
</evidence>
<evidence type="ECO:0000313" key="10">
    <source>
        <dbReference type="Proteomes" id="UP000335636"/>
    </source>
</evidence>
<dbReference type="InterPro" id="IPR000719">
    <property type="entry name" value="Prot_kinase_dom"/>
</dbReference>
<dbReference type="Gene3D" id="1.10.510.10">
    <property type="entry name" value="Transferase(Phosphotransferase) domain 1"/>
    <property type="match status" value="1"/>
</dbReference>
<dbReference type="Pfam" id="PF00069">
    <property type="entry name" value="Pkinase"/>
    <property type="match status" value="1"/>
</dbReference>
<evidence type="ECO:0000313" key="8">
    <source>
        <dbReference type="EMBL" id="KAF7477499.1"/>
    </source>
</evidence>
<organism evidence="9 10">
    <name type="scientific">Marmota monax</name>
    <name type="common">Woodchuck</name>
    <dbReference type="NCBI Taxonomy" id="9995"/>
    <lineage>
        <taxon>Eukaryota</taxon>
        <taxon>Metazoa</taxon>
        <taxon>Chordata</taxon>
        <taxon>Craniata</taxon>
        <taxon>Vertebrata</taxon>
        <taxon>Euteleostomi</taxon>
        <taxon>Mammalia</taxon>
        <taxon>Eutheria</taxon>
        <taxon>Euarchontoglires</taxon>
        <taxon>Glires</taxon>
        <taxon>Rodentia</taxon>
        <taxon>Sciuromorpha</taxon>
        <taxon>Sciuridae</taxon>
        <taxon>Xerinae</taxon>
        <taxon>Marmotini</taxon>
        <taxon>Marmota</taxon>
    </lineage>
</organism>
<dbReference type="EC" id="2.7.11.1" evidence="1"/>
<dbReference type="GO" id="GO:0005737">
    <property type="term" value="C:cytoplasm"/>
    <property type="evidence" value="ECO:0007669"/>
    <property type="project" value="TreeGrafter"/>
</dbReference>
<dbReference type="Proteomes" id="UP000335636">
    <property type="component" value="Unassembled WGS sequence"/>
</dbReference>
<dbReference type="InterPro" id="IPR011009">
    <property type="entry name" value="Kinase-like_dom_sf"/>
</dbReference>
<keyword evidence="5" id="KW-0418">Kinase</keyword>
<proteinExistence type="predicted"/>
<dbReference type="GO" id="GO:0035556">
    <property type="term" value="P:intracellular signal transduction"/>
    <property type="evidence" value="ECO:0007669"/>
    <property type="project" value="TreeGrafter"/>
</dbReference>
<keyword evidence="6" id="KW-0067">ATP-binding</keyword>
<reference evidence="9 10" key="1">
    <citation type="submission" date="2019-04" db="EMBL/GenBank/DDBJ databases">
        <authorList>
            <person name="Alioto T."/>
            <person name="Alioto T."/>
        </authorList>
    </citation>
    <scope>NUCLEOTIDE SEQUENCE [LARGE SCALE GENOMIC DNA]</scope>
</reference>
<keyword evidence="2" id="KW-0723">Serine/threonine-protein kinase</keyword>
<dbReference type="AlphaFoldDB" id="A0A5E4CSR8"/>
<keyword evidence="3" id="KW-0808">Transferase</keyword>
<dbReference type="GO" id="GO:0004674">
    <property type="term" value="F:protein serine/threonine kinase activity"/>
    <property type="evidence" value="ECO:0007669"/>
    <property type="project" value="UniProtKB-KW"/>
</dbReference>
<dbReference type="PROSITE" id="PS50011">
    <property type="entry name" value="PROTEIN_KINASE_DOM"/>
    <property type="match status" value="1"/>
</dbReference>
<protein>
    <recommendedName>
        <fullName evidence="1">non-specific serine/threonine protein kinase</fullName>
        <ecNumber evidence="1">2.7.11.1</ecNumber>
    </recommendedName>
</protein>
<dbReference type="GO" id="GO:0005524">
    <property type="term" value="F:ATP binding"/>
    <property type="evidence" value="ECO:0007669"/>
    <property type="project" value="UniProtKB-KW"/>
</dbReference>
<evidence type="ECO:0000313" key="9">
    <source>
        <dbReference type="EMBL" id="VTJ83992.1"/>
    </source>
</evidence>
<reference evidence="8" key="2">
    <citation type="submission" date="2020-08" db="EMBL/GenBank/DDBJ databases">
        <authorList>
            <person name="Shumante A."/>
            <person name="Zimin A.V."/>
            <person name="Puiu D."/>
            <person name="Salzberg S.L."/>
        </authorList>
    </citation>
    <scope>NUCLEOTIDE SEQUENCE</scope>
    <source>
        <strain evidence="8">WC2-LM</strain>
        <tissue evidence="8">Liver</tissue>
    </source>
</reference>
<feature type="domain" description="Protein kinase" evidence="7">
    <location>
        <begin position="1"/>
        <end position="125"/>
    </location>
</feature>
<evidence type="ECO:0000256" key="2">
    <source>
        <dbReference type="ARBA" id="ARBA00022527"/>
    </source>
</evidence>
<evidence type="ECO:0000256" key="6">
    <source>
        <dbReference type="ARBA" id="ARBA00022840"/>
    </source>
</evidence>
<dbReference type="PANTHER" id="PTHR24346">
    <property type="entry name" value="MAP/MICROTUBULE AFFINITY-REGULATING KINASE"/>
    <property type="match status" value="1"/>
</dbReference>
<dbReference type="EMBL" id="CABDUW010001784">
    <property type="protein sequence ID" value="VTJ83992.1"/>
    <property type="molecule type" value="Genomic_DNA"/>
</dbReference>